<evidence type="ECO:0000256" key="5">
    <source>
        <dbReference type="ARBA" id="ARBA00023136"/>
    </source>
</evidence>
<comment type="similarity">
    <text evidence="2">Belongs to the EamA transporter family.</text>
</comment>
<feature type="transmembrane region" description="Helical" evidence="6">
    <location>
        <begin position="129"/>
        <end position="147"/>
    </location>
</feature>
<gene>
    <name evidence="8" type="ORF">ACFP3H_15280</name>
</gene>
<comment type="caution">
    <text evidence="8">The sequence shown here is derived from an EMBL/GenBank/DDBJ whole genome shotgun (WGS) entry which is preliminary data.</text>
</comment>
<dbReference type="Proteomes" id="UP001596223">
    <property type="component" value="Unassembled WGS sequence"/>
</dbReference>
<dbReference type="Pfam" id="PF00892">
    <property type="entry name" value="EamA"/>
    <property type="match status" value="1"/>
</dbReference>
<dbReference type="PANTHER" id="PTHR32322">
    <property type="entry name" value="INNER MEMBRANE TRANSPORTER"/>
    <property type="match status" value="1"/>
</dbReference>
<feature type="transmembrane region" description="Helical" evidence="6">
    <location>
        <begin position="273"/>
        <end position="290"/>
    </location>
</feature>
<feature type="transmembrane region" description="Helical" evidence="6">
    <location>
        <begin position="20"/>
        <end position="42"/>
    </location>
</feature>
<keyword evidence="5 6" id="KW-0472">Membrane</keyword>
<feature type="domain" description="EamA" evidence="7">
    <location>
        <begin position="153"/>
        <end position="287"/>
    </location>
</feature>
<dbReference type="SUPFAM" id="SSF103481">
    <property type="entry name" value="Multidrug resistance efflux transporter EmrE"/>
    <property type="match status" value="2"/>
</dbReference>
<feature type="transmembrane region" description="Helical" evidence="6">
    <location>
        <begin position="247"/>
        <end position="267"/>
    </location>
</feature>
<dbReference type="InterPro" id="IPR050638">
    <property type="entry name" value="AA-Vitamin_Transporters"/>
</dbReference>
<sequence length="311" mass="31919">MNSIVVAEQPTKGSLPGWSVPMVFIVAATSQYVGAALGVFLFDTTEPATVAWLRAAAAGVALVAWRRPWRTRWTRQGVAMAAGFGVVTVGMNIVFYEAIARIPLGTAVAIEFLGPVAVATLGSRRARDLLAVALVALGVVLLAGVQLDVEPVGVAFALASAVLWAAYIMVGKRVADTGDGQDSLAVGMAAAAVVLAPFVLIPQLTIDAGVFADPRTWLLGLGVGVLSSAVPYALDQVVLTAVGRARFALLLALLPATATVVGAIALAQRPTTLELTGIALVMLALTVSALPTRVPPRSLDPHVASGSTMAP</sequence>
<comment type="subcellular location">
    <subcellularLocation>
        <location evidence="1">Membrane</location>
        <topology evidence="1">Multi-pass membrane protein</topology>
    </subcellularLocation>
</comment>
<proteinExistence type="inferred from homology"/>
<name>A0ABW1JSI0_9NOCA</name>
<evidence type="ECO:0000256" key="6">
    <source>
        <dbReference type="SAM" id="Phobius"/>
    </source>
</evidence>
<keyword evidence="3 6" id="KW-0812">Transmembrane</keyword>
<evidence type="ECO:0000313" key="9">
    <source>
        <dbReference type="Proteomes" id="UP001596223"/>
    </source>
</evidence>
<feature type="transmembrane region" description="Helical" evidence="6">
    <location>
        <begin position="216"/>
        <end position="235"/>
    </location>
</feature>
<evidence type="ECO:0000256" key="1">
    <source>
        <dbReference type="ARBA" id="ARBA00004141"/>
    </source>
</evidence>
<evidence type="ECO:0000256" key="2">
    <source>
        <dbReference type="ARBA" id="ARBA00007362"/>
    </source>
</evidence>
<protein>
    <submittedName>
        <fullName evidence="8">DMT family transporter</fullName>
    </submittedName>
</protein>
<dbReference type="InterPro" id="IPR000620">
    <property type="entry name" value="EamA_dom"/>
</dbReference>
<keyword evidence="9" id="KW-1185">Reference proteome</keyword>
<feature type="transmembrane region" description="Helical" evidence="6">
    <location>
        <begin position="77"/>
        <end position="96"/>
    </location>
</feature>
<evidence type="ECO:0000256" key="4">
    <source>
        <dbReference type="ARBA" id="ARBA00022989"/>
    </source>
</evidence>
<accession>A0ABW1JSI0</accession>
<keyword evidence="4 6" id="KW-1133">Transmembrane helix</keyword>
<feature type="transmembrane region" description="Helical" evidence="6">
    <location>
        <begin position="183"/>
        <end position="204"/>
    </location>
</feature>
<organism evidence="8 9">
    <name type="scientific">Nocardia lasii</name>
    <dbReference type="NCBI Taxonomy" id="1616107"/>
    <lineage>
        <taxon>Bacteria</taxon>
        <taxon>Bacillati</taxon>
        <taxon>Actinomycetota</taxon>
        <taxon>Actinomycetes</taxon>
        <taxon>Mycobacteriales</taxon>
        <taxon>Nocardiaceae</taxon>
        <taxon>Nocardia</taxon>
    </lineage>
</organism>
<evidence type="ECO:0000256" key="3">
    <source>
        <dbReference type="ARBA" id="ARBA00022692"/>
    </source>
</evidence>
<dbReference type="InterPro" id="IPR037185">
    <property type="entry name" value="EmrE-like"/>
</dbReference>
<feature type="transmembrane region" description="Helical" evidence="6">
    <location>
        <begin position="153"/>
        <end position="171"/>
    </location>
</feature>
<evidence type="ECO:0000313" key="8">
    <source>
        <dbReference type="EMBL" id="MFC6012422.1"/>
    </source>
</evidence>
<feature type="transmembrane region" description="Helical" evidence="6">
    <location>
        <begin position="102"/>
        <end position="122"/>
    </location>
</feature>
<evidence type="ECO:0000259" key="7">
    <source>
        <dbReference type="Pfam" id="PF00892"/>
    </source>
</evidence>
<dbReference type="EMBL" id="JBHSQN010000010">
    <property type="protein sequence ID" value="MFC6012422.1"/>
    <property type="molecule type" value="Genomic_DNA"/>
</dbReference>
<reference evidence="9" key="1">
    <citation type="journal article" date="2019" name="Int. J. Syst. Evol. Microbiol.">
        <title>The Global Catalogue of Microorganisms (GCM) 10K type strain sequencing project: providing services to taxonomists for standard genome sequencing and annotation.</title>
        <authorList>
            <consortium name="The Broad Institute Genomics Platform"/>
            <consortium name="The Broad Institute Genome Sequencing Center for Infectious Disease"/>
            <person name="Wu L."/>
            <person name="Ma J."/>
        </authorList>
    </citation>
    <scope>NUCLEOTIDE SEQUENCE [LARGE SCALE GENOMIC DNA]</scope>
    <source>
        <strain evidence="9">CCUG 36956</strain>
    </source>
</reference>
<dbReference type="PANTHER" id="PTHR32322:SF2">
    <property type="entry name" value="EAMA DOMAIN-CONTAINING PROTEIN"/>
    <property type="match status" value="1"/>
</dbReference>
<dbReference type="RefSeq" id="WP_378605945.1">
    <property type="nucleotide sequence ID" value="NZ_JBHSQN010000010.1"/>
</dbReference>